<dbReference type="SUPFAM" id="SSF50475">
    <property type="entry name" value="FMN-binding split barrel"/>
    <property type="match status" value="1"/>
</dbReference>
<dbReference type="Gene3D" id="2.30.110.10">
    <property type="entry name" value="Electron Transport, Fmn-binding Protein, Chain A"/>
    <property type="match status" value="1"/>
</dbReference>
<reference evidence="3" key="1">
    <citation type="submission" date="2017-06" db="EMBL/GenBank/DDBJ databases">
        <title>Genome analysis of Fimbriiglobus ruber SP5, the first member of the order Planctomycetales with confirmed chitinolytic capability.</title>
        <authorList>
            <person name="Ravin N.V."/>
            <person name="Rakitin A.L."/>
            <person name="Ivanova A.A."/>
            <person name="Beletsky A.V."/>
            <person name="Kulichevskaya I.S."/>
            <person name="Mardanov A.V."/>
            <person name="Dedysh S.N."/>
        </authorList>
    </citation>
    <scope>NUCLEOTIDE SEQUENCE [LARGE SCALE GENOMIC DNA]</scope>
    <source>
        <strain evidence="3">SP5</strain>
    </source>
</reference>
<protein>
    <submittedName>
        <fullName evidence="2">General stress protein</fullName>
    </submittedName>
</protein>
<dbReference type="PANTHER" id="PTHR34818:SF1">
    <property type="entry name" value="PROTEIN BLI-3"/>
    <property type="match status" value="1"/>
</dbReference>
<dbReference type="EMBL" id="NIDE01000005">
    <property type="protein sequence ID" value="OWK42149.1"/>
    <property type="molecule type" value="Genomic_DNA"/>
</dbReference>
<comment type="caution">
    <text evidence="2">The sequence shown here is derived from an EMBL/GenBank/DDBJ whole genome shotgun (WGS) entry which is preliminary data.</text>
</comment>
<dbReference type="OrthoDB" id="9795235at2"/>
<evidence type="ECO:0000259" key="1">
    <source>
        <dbReference type="Pfam" id="PF16242"/>
    </source>
</evidence>
<organism evidence="2 3">
    <name type="scientific">Fimbriiglobus ruber</name>
    <dbReference type="NCBI Taxonomy" id="1908690"/>
    <lineage>
        <taxon>Bacteria</taxon>
        <taxon>Pseudomonadati</taxon>
        <taxon>Planctomycetota</taxon>
        <taxon>Planctomycetia</taxon>
        <taxon>Gemmatales</taxon>
        <taxon>Gemmataceae</taxon>
        <taxon>Fimbriiglobus</taxon>
    </lineage>
</organism>
<proteinExistence type="predicted"/>
<dbReference type="AlphaFoldDB" id="A0A225DY26"/>
<evidence type="ECO:0000313" key="2">
    <source>
        <dbReference type="EMBL" id="OWK42149.1"/>
    </source>
</evidence>
<accession>A0A225DY26</accession>
<dbReference type="InterPro" id="IPR012349">
    <property type="entry name" value="Split_barrel_FMN-bd"/>
</dbReference>
<feature type="domain" description="General stress protein FMN-binding split barrel" evidence="1">
    <location>
        <begin position="8"/>
        <end position="151"/>
    </location>
</feature>
<evidence type="ECO:0000313" key="3">
    <source>
        <dbReference type="Proteomes" id="UP000214646"/>
    </source>
</evidence>
<keyword evidence="3" id="KW-1185">Reference proteome</keyword>
<gene>
    <name evidence="2" type="ORF">FRUB_04227</name>
</gene>
<sequence>MSTSPQIKLRGLLEEFGVAMLVTRGADGNLRGRPMALAEVEADGQLWFASDRHSGKVEELSKDNHVVVTMQSGSKFVSLSGNATTVDDRAKIALIWKPAFKVWFPGGKDDPNLILIRVEGHAGEYWDNSGTSGVKYLIEAGKALITGTRPNLEGDAKVHGKVEI</sequence>
<dbReference type="Proteomes" id="UP000214646">
    <property type="component" value="Unassembled WGS sequence"/>
</dbReference>
<name>A0A225DY26_9BACT</name>
<dbReference type="PANTHER" id="PTHR34818">
    <property type="entry name" value="PROTEIN BLI-3"/>
    <property type="match status" value="1"/>
</dbReference>
<dbReference type="InterPro" id="IPR052917">
    <property type="entry name" value="Stress-Dev_Protein"/>
</dbReference>
<dbReference type="InterPro" id="IPR038725">
    <property type="entry name" value="YdaG_split_barrel_FMN-bd"/>
</dbReference>
<dbReference type="Pfam" id="PF16242">
    <property type="entry name" value="Pyrid_ox_like"/>
    <property type="match status" value="1"/>
</dbReference>
<dbReference type="RefSeq" id="WP_088255354.1">
    <property type="nucleotide sequence ID" value="NZ_NIDE01000005.1"/>
</dbReference>